<evidence type="ECO:0000313" key="3">
    <source>
        <dbReference type="Proteomes" id="UP001226389"/>
    </source>
</evidence>
<protein>
    <submittedName>
        <fullName evidence="2">Uncharacterized protein</fullName>
    </submittedName>
</protein>
<evidence type="ECO:0000313" key="2">
    <source>
        <dbReference type="EMBL" id="MDQ0120458.1"/>
    </source>
</evidence>
<organism evidence="2 3">
    <name type="scientific">Pseudarthrobacter defluvii</name>
    <dbReference type="NCBI Taxonomy" id="410837"/>
    <lineage>
        <taxon>Bacteria</taxon>
        <taxon>Bacillati</taxon>
        <taxon>Actinomycetota</taxon>
        <taxon>Actinomycetes</taxon>
        <taxon>Micrococcales</taxon>
        <taxon>Micrococcaceae</taxon>
        <taxon>Pseudarthrobacter</taxon>
    </lineage>
</organism>
<dbReference type="RefSeq" id="WP_159631257.1">
    <property type="nucleotide sequence ID" value="NZ_JAUSSY010000014.1"/>
</dbReference>
<feature type="region of interest" description="Disordered" evidence="1">
    <location>
        <begin position="1"/>
        <end position="23"/>
    </location>
</feature>
<dbReference type="EMBL" id="JAUSSY010000014">
    <property type="protein sequence ID" value="MDQ0120458.1"/>
    <property type="molecule type" value="Genomic_DNA"/>
</dbReference>
<name>A0ABT9UNA7_9MICC</name>
<accession>A0ABT9UNA7</accession>
<proteinExistence type="predicted"/>
<reference evidence="2 3" key="1">
    <citation type="submission" date="2023-07" db="EMBL/GenBank/DDBJ databases">
        <title>Sorghum-associated microbial communities from plants grown in Nebraska, USA.</title>
        <authorList>
            <person name="Schachtman D."/>
        </authorList>
    </citation>
    <scope>NUCLEOTIDE SEQUENCE [LARGE SCALE GENOMIC DNA]</scope>
    <source>
        <strain evidence="2 3">DS994</strain>
    </source>
</reference>
<comment type="caution">
    <text evidence="2">The sequence shown here is derived from an EMBL/GenBank/DDBJ whole genome shotgun (WGS) entry which is preliminary data.</text>
</comment>
<evidence type="ECO:0000256" key="1">
    <source>
        <dbReference type="SAM" id="MobiDB-lite"/>
    </source>
</evidence>
<dbReference type="Proteomes" id="UP001226389">
    <property type="component" value="Unassembled WGS sequence"/>
</dbReference>
<sequence>MAADAPDPTPAYFNGLQPGSEASHNGCTIKITSICDGEVRFDLVQQPDGQS</sequence>
<gene>
    <name evidence="2" type="ORF">J2T22_003659</name>
</gene>
<keyword evidence="3" id="KW-1185">Reference proteome</keyword>